<feature type="region of interest" description="Disordered" evidence="1">
    <location>
        <begin position="75"/>
        <end position="125"/>
    </location>
</feature>
<feature type="region of interest" description="Disordered" evidence="1">
    <location>
        <begin position="158"/>
        <end position="194"/>
    </location>
</feature>
<sequence length="194" mass="21850">LTEVTHQNETRRLLLLTHECKFSQEQRQEWLPPPMNITPIHSRPQHQLVNPNRLHREQQQRFRCRNETIRTCKLEANNQASKRRDSTSTSESSDSTENTIQTQENGRPDTFIMKPGEDTYSSVKHPLSITNSSCSTPLNASNNNIELGVGEKMVAAPSAGNHPMAHPVHSSLQQTNPPLAYVSFPNQSNQMGSS</sequence>
<dbReference type="Proteomes" id="UP001432027">
    <property type="component" value="Unassembled WGS sequence"/>
</dbReference>
<evidence type="ECO:0000313" key="3">
    <source>
        <dbReference type="Proteomes" id="UP001432027"/>
    </source>
</evidence>
<organism evidence="2 3">
    <name type="scientific">Pristionchus entomophagus</name>
    <dbReference type="NCBI Taxonomy" id="358040"/>
    <lineage>
        <taxon>Eukaryota</taxon>
        <taxon>Metazoa</taxon>
        <taxon>Ecdysozoa</taxon>
        <taxon>Nematoda</taxon>
        <taxon>Chromadorea</taxon>
        <taxon>Rhabditida</taxon>
        <taxon>Rhabditina</taxon>
        <taxon>Diplogasteromorpha</taxon>
        <taxon>Diplogasteroidea</taxon>
        <taxon>Neodiplogasteridae</taxon>
        <taxon>Pristionchus</taxon>
    </lineage>
</organism>
<gene>
    <name evidence="2" type="ORF">PENTCL1PPCAC_12867</name>
</gene>
<evidence type="ECO:0000256" key="1">
    <source>
        <dbReference type="SAM" id="MobiDB-lite"/>
    </source>
</evidence>
<feature type="compositionally biased region" description="Low complexity" evidence="1">
    <location>
        <begin position="87"/>
        <end position="97"/>
    </location>
</feature>
<keyword evidence="3" id="KW-1185">Reference proteome</keyword>
<evidence type="ECO:0000313" key="2">
    <source>
        <dbReference type="EMBL" id="GMS90692.1"/>
    </source>
</evidence>
<dbReference type="AlphaFoldDB" id="A0AAV5T8H6"/>
<proteinExistence type="predicted"/>
<accession>A0AAV5T8H6</accession>
<reference evidence="2" key="1">
    <citation type="submission" date="2023-10" db="EMBL/GenBank/DDBJ databases">
        <title>Genome assembly of Pristionchus species.</title>
        <authorList>
            <person name="Yoshida K."/>
            <person name="Sommer R.J."/>
        </authorList>
    </citation>
    <scope>NUCLEOTIDE SEQUENCE</scope>
    <source>
        <strain evidence="2">RS0144</strain>
    </source>
</reference>
<name>A0AAV5T8H6_9BILA</name>
<comment type="caution">
    <text evidence="2">The sequence shown here is derived from an EMBL/GenBank/DDBJ whole genome shotgun (WGS) entry which is preliminary data.</text>
</comment>
<feature type="non-terminal residue" evidence="2">
    <location>
        <position position="194"/>
    </location>
</feature>
<feature type="non-terminal residue" evidence="2">
    <location>
        <position position="1"/>
    </location>
</feature>
<protein>
    <submittedName>
        <fullName evidence="2">Uncharacterized protein</fullName>
    </submittedName>
</protein>
<feature type="compositionally biased region" description="Polar residues" evidence="1">
    <location>
        <begin position="184"/>
        <end position="194"/>
    </location>
</feature>
<dbReference type="EMBL" id="BTSX01000003">
    <property type="protein sequence ID" value="GMS90692.1"/>
    <property type="molecule type" value="Genomic_DNA"/>
</dbReference>